<dbReference type="InterPro" id="IPR004193">
    <property type="entry name" value="Glyco_hydro_13_N"/>
</dbReference>
<reference evidence="7" key="1">
    <citation type="submission" date="2016-10" db="EMBL/GenBank/DDBJ databases">
        <authorList>
            <person name="Varghese N."/>
            <person name="Submissions S."/>
        </authorList>
    </citation>
    <scope>NUCLEOTIDE SEQUENCE [LARGE SCALE GENOMIC DNA]</scope>
    <source>
        <strain evidence="7">DSM 44796</strain>
    </source>
</reference>
<dbReference type="SMART" id="SM00642">
    <property type="entry name" value="Aamy"/>
    <property type="match status" value="1"/>
</dbReference>
<dbReference type="InterPro" id="IPR044505">
    <property type="entry name" value="GlgX_Isoamylase_N_E_set"/>
</dbReference>
<evidence type="ECO:0000256" key="3">
    <source>
        <dbReference type="ARBA" id="ARBA00023295"/>
    </source>
</evidence>
<sequence>MRPWPGRSYPLGAGYDGVGTNFALFSEVAEYVELCLFDEDGAETRVRLPEVDGFVHHGYLLGVGPGQRYGYRVHGPYDPARGLRCNPNKLLIDPYAKAISNGLSWDEALYGYKFGSPDERNDEDSAPYVSKSVVVNPFFDWTNDRLPKTPYNESVIYETHVRGLTIDHPEIPPRLRGTYAGLAHPVMIDHLVRTGITAVELMPVHQFISDHTLAERRLSNYWGYNTIGFFAPHDGYSALPLNQVQEFKGMVRALHQAGIEVILDVVYNHTAEGNHLGPTLSMRGIDNESYYRLEDDEPQYYTDYTGTGNSLNVRSPHTLQLIMDSLRYWVTEMHVDGFRFDLAATLAREFYDVDRLATFFEVVQQDPVVSQVKLIAEPWDVGPGGYQVGNFPPLWTEWNGKYRDTVRDFWRGEPATLGEFASRITGSSDLYQDDGRRPYASINFVTAHDGFTLNDLVSYNEKHNEANGEDNQDGESHNRSWNCGVEGPTDDEEILALRRRQRRNLMATMLLSQGVPMIVNGDEFGRTQNGNNNAYCQDNEVSWVDWSLLEANAELAEFTSALAAFRKAHPVFRRRRFFAGRPIRKGEELRDIAWFTPAGEEMTEQNWEDDFGRCIVVFLNGEGIPDLDSRGMRVVDDSFLMAFNAHHEDIQVTLPDPEYGPEWRVVVDTTTGEVGGNEKPIVASGRLVLTARSLVVLQRVG</sequence>
<name>A0A1G9PR42_9PSEU</name>
<proteinExistence type="inferred from homology"/>
<protein>
    <submittedName>
        <fullName evidence="6">Glycogen operon protein</fullName>
    </submittedName>
</protein>
<dbReference type="InterPro" id="IPR017853">
    <property type="entry name" value="GH"/>
</dbReference>
<dbReference type="GO" id="GO:0004135">
    <property type="term" value="F:amylo-alpha-1,6-glucosidase activity"/>
    <property type="evidence" value="ECO:0007669"/>
    <property type="project" value="InterPro"/>
</dbReference>
<dbReference type="SUPFAM" id="SSF81296">
    <property type="entry name" value="E set domains"/>
    <property type="match status" value="1"/>
</dbReference>
<gene>
    <name evidence="6" type="ORF">SAMN04488074_115137</name>
</gene>
<dbReference type="Pfam" id="PF00128">
    <property type="entry name" value="Alpha-amylase"/>
    <property type="match status" value="1"/>
</dbReference>
<dbReference type="EMBL" id="FNET01000015">
    <property type="protein sequence ID" value="SDM01169.1"/>
    <property type="molecule type" value="Genomic_DNA"/>
</dbReference>
<evidence type="ECO:0000256" key="1">
    <source>
        <dbReference type="ARBA" id="ARBA00008061"/>
    </source>
</evidence>
<dbReference type="Proteomes" id="UP000199682">
    <property type="component" value="Unassembled WGS sequence"/>
</dbReference>
<dbReference type="SUPFAM" id="SSF51011">
    <property type="entry name" value="Glycosyl hydrolase domain"/>
    <property type="match status" value="1"/>
</dbReference>
<accession>A0A1G9PR42</accession>
<organism evidence="6 7">
    <name type="scientific">Lentzea albidocapillata subsp. violacea</name>
    <dbReference type="NCBI Taxonomy" id="128104"/>
    <lineage>
        <taxon>Bacteria</taxon>
        <taxon>Bacillati</taxon>
        <taxon>Actinomycetota</taxon>
        <taxon>Actinomycetes</taxon>
        <taxon>Pseudonocardiales</taxon>
        <taxon>Pseudonocardiaceae</taxon>
        <taxon>Lentzea</taxon>
    </lineage>
</organism>
<keyword evidence="3" id="KW-0326">Glycosidase</keyword>
<dbReference type="NCBIfam" id="TIGR02100">
    <property type="entry name" value="glgX_debranch"/>
    <property type="match status" value="1"/>
</dbReference>
<evidence type="ECO:0000259" key="5">
    <source>
        <dbReference type="SMART" id="SM00642"/>
    </source>
</evidence>
<dbReference type="InterPro" id="IPR013780">
    <property type="entry name" value="Glyco_hydro_b"/>
</dbReference>
<evidence type="ECO:0000256" key="4">
    <source>
        <dbReference type="SAM" id="MobiDB-lite"/>
    </source>
</evidence>
<dbReference type="Pfam" id="PF02922">
    <property type="entry name" value="CBM_48"/>
    <property type="match status" value="1"/>
</dbReference>
<dbReference type="Gene3D" id="2.60.40.10">
    <property type="entry name" value="Immunoglobulins"/>
    <property type="match status" value="1"/>
</dbReference>
<dbReference type="AlphaFoldDB" id="A0A1G9PR42"/>
<dbReference type="CDD" id="cd11326">
    <property type="entry name" value="AmyAc_Glg_debranch"/>
    <property type="match status" value="1"/>
</dbReference>
<dbReference type="RefSeq" id="WP_090010919.1">
    <property type="nucleotide sequence ID" value="NZ_FNET01000015.1"/>
</dbReference>
<dbReference type="SUPFAM" id="SSF51445">
    <property type="entry name" value="(Trans)glycosidases"/>
    <property type="match status" value="1"/>
</dbReference>
<dbReference type="InterPro" id="IPR013783">
    <property type="entry name" value="Ig-like_fold"/>
</dbReference>
<keyword evidence="2" id="KW-0378">Hydrolase</keyword>
<evidence type="ECO:0000313" key="7">
    <source>
        <dbReference type="Proteomes" id="UP000199682"/>
    </source>
</evidence>
<dbReference type="PANTHER" id="PTHR43002">
    <property type="entry name" value="GLYCOGEN DEBRANCHING ENZYME"/>
    <property type="match status" value="1"/>
</dbReference>
<dbReference type="InterPro" id="IPR014756">
    <property type="entry name" value="Ig_E-set"/>
</dbReference>
<dbReference type="Gene3D" id="3.20.20.80">
    <property type="entry name" value="Glycosidases"/>
    <property type="match status" value="1"/>
</dbReference>
<feature type="region of interest" description="Disordered" evidence="4">
    <location>
        <begin position="464"/>
        <end position="485"/>
    </location>
</feature>
<dbReference type="CDD" id="cd02856">
    <property type="entry name" value="E_set_GDE_Isoamylase_N"/>
    <property type="match status" value="1"/>
</dbReference>
<dbReference type="InterPro" id="IPR011837">
    <property type="entry name" value="Glycogen_debranch_GlgX"/>
</dbReference>
<evidence type="ECO:0000256" key="2">
    <source>
        <dbReference type="ARBA" id="ARBA00022801"/>
    </source>
</evidence>
<dbReference type="InterPro" id="IPR006047">
    <property type="entry name" value="GH13_cat_dom"/>
</dbReference>
<feature type="domain" description="Glycosyl hydrolase family 13 catalytic" evidence="5">
    <location>
        <begin position="170"/>
        <end position="566"/>
    </location>
</feature>
<comment type="similarity">
    <text evidence="1">Belongs to the glycosyl hydrolase 13 family.</text>
</comment>
<dbReference type="Gene3D" id="2.60.40.1180">
    <property type="entry name" value="Golgi alpha-mannosidase II"/>
    <property type="match status" value="1"/>
</dbReference>
<dbReference type="GO" id="GO:0005980">
    <property type="term" value="P:glycogen catabolic process"/>
    <property type="evidence" value="ECO:0007669"/>
    <property type="project" value="InterPro"/>
</dbReference>
<evidence type="ECO:0000313" key="6">
    <source>
        <dbReference type="EMBL" id="SDM01169.1"/>
    </source>
</evidence>